<dbReference type="Proteomes" id="UP000015480">
    <property type="component" value="Chromosome"/>
</dbReference>
<dbReference type="eggNOG" id="COG2113">
    <property type="taxonomic scope" value="Bacteria"/>
</dbReference>
<gene>
    <name evidence="2" type="ORF">JCM7686_0320</name>
</gene>
<keyword evidence="3" id="KW-1185">Reference proteome</keyword>
<dbReference type="GO" id="GO:0042597">
    <property type="term" value="C:periplasmic space"/>
    <property type="evidence" value="ECO:0007669"/>
    <property type="project" value="InterPro"/>
</dbReference>
<dbReference type="GO" id="GO:0022857">
    <property type="term" value="F:transmembrane transporter activity"/>
    <property type="evidence" value="ECO:0007669"/>
    <property type="project" value="InterPro"/>
</dbReference>
<protein>
    <submittedName>
        <fullName evidence="2">ABC-type proline/glycine betaine transporter, periplasmic component</fullName>
    </submittedName>
</protein>
<accession>S5XJR5</accession>
<dbReference type="GO" id="GO:0033265">
    <property type="term" value="F:choline binding"/>
    <property type="evidence" value="ECO:0007669"/>
    <property type="project" value="InterPro"/>
</dbReference>
<evidence type="ECO:0000313" key="3">
    <source>
        <dbReference type="Proteomes" id="UP000015480"/>
    </source>
</evidence>
<organism evidence="2 3">
    <name type="scientific">Paracoccus aminophilus JCM 7686</name>
    <dbReference type="NCBI Taxonomy" id="1367847"/>
    <lineage>
        <taxon>Bacteria</taxon>
        <taxon>Pseudomonadati</taxon>
        <taxon>Pseudomonadota</taxon>
        <taxon>Alphaproteobacteria</taxon>
        <taxon>Rhodobacterales</taxon>
        <taxon>Paracoccaceae</taxon>
        <taxon>Paracoccus</taxon>
    </lineage>
</organism>
<dbReference type="KEGG" id="pami:JCM7686_0320"/>
<dbReference type="SUPFAM" id="SSF53850">
    <property type="entry name" value="Periplasmic binding protein-like II"/>
    <property type="match status" value="1"/>
</dbReference>
<dbReference type="HOGENOM" id="CLU_008673_1_1_5"/>
<sequence>MWRGSDMGRSFVILLDSSILATVAEPCHAAKTVKSAGALHPGLIPGRAQGLIKISRQRPAGGPEPREDAMSKTLSLCLLAAGLTTALPAFANDPASCATIRTSDPGWTDITSTDGVAAVVFAGLGYKPDIRTLSVPIGYEALKSGEIDFFLGNWMPAQQKFRDDLNASGKVEELVTNLTGAKFTLAVTGTAKDLNVKDFADLDAHKDAFQGKIYGIEPGAPANQSITKMIDADKFGLGDWQLVESSEQGMLAQVQKNDAAGVPTVFLAWAPHPMNVKLAITYLAGGDEEFGPDFGGATVHTLARKHWVAQCPNAAKLLTQMVFDVDMENQLMGKILDDGMDPQVAAKGWIAANPERVTTWLEGVTTLDGKPGADAVLASVK</sequence>
<evidence type="ECO:0000259" key="1">
    <source>
        <dbReference type="Pfam" id="PF04069"/>
    </source>
</evidence>
<dbReference type="GO" id="GO:0015871">
    <property type="term" value="P:choline transport"/>
    <property type="evidence" value="ECO:0007669"/>
    <property type="project" value="InterPro"/>
</dbReference>
<dbReference type="NCBIfam" id="TIGR03414">
    <property type="entry name" value="ABC_choline_bnd"/>
    <property type="match status" value="1"/>
</dbReference>
<proteinExistence type="predicted"/>
<name>S5XJR5_PARAH</name>
<dbReference type="CDD" id="cd13640">
    <property type="entry name" value="PBP2_ChoX"/>
    <property type="match status" value="1"/>
</dbReference>
<dbReference type="InterPro" id="IPR007210">
    <property type="entry name" value="ABC_Gly_betaine_transp_sub-bd"/>
</dbReference>
<reference evidence="2 3" key="1">
    <citation type="journal article" date="2014" name="BMC Genomics">
        <title>Architecture and functions of a multipartite genome of the methylotrophic bacterium Paracoccus aminophilus JCM 7686, containing primary and secondary chromids.</title>
        <authorList>
            <person name="Dziewit L."/>
            <person name="Czarnecki J."/>
            <person name="Wibberg D."/>
            <person name="Radlinska M."/>
            <person name="Mrozek P."/>
            <person name="Szymczak M."/>
            <person name="Schluter A."/>
            <person name="Puhler A."/>
            <person name="Bartosik D."/>
        </authorList>
    </citation>
    <scope>NUCLEOTIDE SEQUENCE [LARGE SCALE GENOMIC DNA]</scope>
    <source>
        <strain evidence="2">JCM 7686</strain>
    </source>
</reference>
<feature type="domain" description="ABC-type glycine betaine transport system substrate-binding" evidence="1">
    <location>
        <begin position="99"/>
        <end position="351"/>
    </location>
</feature>
<dbReference type="InterPro" id="IPR017783">
    <property type="entry name" value="ABC_choline_sub-bd"/>
</dbReference>
<dbReference type="Gene3D" id="3.40.190.100">
    <property type="entry name" value="Glycine betaine-binding periplasmic protein, domain 2"/>
    <property type="match status" value="1"/>
</dbReference>
<dbReference type="STRING" id="1367847.JCM7686_0320"/>
<dbReference type="Pfam" id="PF04069">
    <property type="entry name" value="OpuAC"/>
    <property type="match status" value="1"/>
</dbReference>
<evidence type="ECO:0000313" key="2">
    <source>
        <dbReference type="EMBL" id="AGT07429.1"/>
    </source>
</evidence>
<dbReference type="AlphaFoldDB" id="S5XJR5"/>
<dbReference type="Gene3D" id="3.40.190.10">
    <property type="entry name" value="Periplasmic binding protein-like II"/>
    <property type="match status" value="1"/>
</dbReference>
<dbReference type="EMBL" id="CP006650">
    <property type="protein sequence ID" value="AGT07429.1"/>
    <property type="molecule type" value="Genomic_DNA"/>
</dbReference>
<dbReference type="GO" id="GO:0043190">
    <property type="term" value="C:ATP-binding cassette (ABC) transporter complex"/>
    <property type="evidence" value="ECO:0007669"/>
    <property type="project" value="InterPro"/>
</dbReference>
<dbReference type="PATRIC" id="fig|1367847.3.peg.257"/>